<organism evidence="1 2">
    <name type="scientific">Solanum verrucosum</name>
    <dbReference type="NCBI Taxonomy" id="315347"/>
    <lineage>
        <taxon>Eukaryota</taxon>
        <taxon>Viridiplantae</taxon>
        <taxon>Streptophyta</taxon>
        <taxon>Embryophyta</taxon>
        <taxon>Tracheophyta</taxon>
        <taxon>Spermatophyta</taxon>
        <taxon>Magnoliopsida</taxon>
        <taxon>eudicotyledons</taxon>
        <taxon>Gunneridae</taxon>
        <taxon>Pentapetalae</taxon>
        <taxon>asterids</taxon>
        <taxon>lamiids</taxon>
        <taxon>Solanales</taxon>
        <taxon>Solanaceae</taxon>
        <taxon>Solanoideae</taxon>
        <taxon>Solaneae</taxon>
        <taxon>Solanum</taxon>
    </lineage>
</organism>
<evidence type="ECO:0000313" key="1">
    <source>
        <dbReference type="EMBL" id="WMV58359.1"/>
    </source>
</evidence>
<name>A0AAF0V6U0_SOLVR</name>
<accession>A0AAF0V6U0</accession>
<sequence length="114" mass="12329">MTSSSVVNDACSNITQLNGLGSSRKGVVARINRKDHSTQLVGIADTLGDLPFGLVHRLLALASSRFDSLGDKELLCRTPRRCADCFLSNTDLIFSFRAQHIGTLGEVKAIQRLA</sequence>
<dbReference type="AlphaFoldDB" id="A0AAF0V6U0"/>
<dbReference type="Proteomes" id="UP001234989">
    <property type="component" value="Chromosome 12"/>
</dbReference>
<keyword evidence="2" id="KW-1185">Reference proteome</keyword>
<evidence type="ECO:0000313" key="2">
    <source>
        <dbReference type="Proteomes" id="UP001234989"/>
    </source>
</evidence>
<dbReference type="EMBL" id="CP133623">
    <property type="protein sequence ID" value="WMV58359.1"/>
    <property type="molecule type" value="Genomic_DNA"/>
</dbReference>
<reference evidence="1" key="1">
    <citation type="submission" date="2023-08" db="EMBL/GenBank/DDBJ databases">
        <title>A de novo genome assembly of Solanum verrucosum Schlechtendal, a Mexican diploid species geographically isolated from the other diploid A-genome species in potato relatives.</title>
        <authorList>
            <person name="Hosaka K."/>
        </authorList>
    </citation>
    <scope>NUCLEOTIDE SEQUENCE</scope>
    <source>
        <tissue evidence="1">Young leaves</tissue>
    </source>
</reference>
<gene>
    <name evidence="1" type="ORF">MTR67_051744</name>
</gene>
<proteinExistence type="predicted"/>
<protein>
    <submittedName>
        <fullName evidence="1">Uncharacterized protein</fullName>
    </submittedName>
</protein>